<name>A0A1Y2J963_BRAJP</name>
<feature type="compositionally biased region" description="Basic and acidic residues" evidence="1">
    <location>
        <begin position="9"/>
        <end position="22"/>
    </location>
</feature>
<dbReference type="EMBL" id="NAFL01000286">
    <property type="protein sequence ID" value="OSJ22155.1"/>
    <property type="molecule type" value="Genomic_DNA"/>
</dbReference>
<dbReference type="Gene3D" id="3.40.50.300">
    <property type="entry name" value="P-loop containing nucleotide triphosphate hydrolases"/>
    <property type="match status" value="1"/>
</dbReference>
<sequence>MLTRAQISDLKRDFAATERGDDAPFPTEYPDSADGEPVYHVEVPPRTAEAPPAMLGEWDAGDRCGVPPPREWLLGNQFCRNFLSGLLAPGATGKTALRTLQYLALATGRPLTGQHVFKRSRVLLLSLEDDDSELQRRLAAARMHHEITPDDLRGWLFCATPKGIRFADMKDGGMVRGPLEAMLRQVITERRIDLVGLDPFVKLHGMDENSNTAINFVSELLVKLAIDMNIAVDVPHHTKKGLQTAGDADAGRGASAARDAGRLMYTLTRMADAEGETFGIPAEERRLYVRLDSSKVNIAPPSGEATWFKLVGVRLENGTPDYPQGDEVQTVVPWHPPRTWDGISGAQLNAALDEIEAGLPNGQRYSDKGPAKERAAWKVVQRHCPDRTEPQCRQIVNTWAQNGLVFNEEYDDPIDRKQRKGLRVCHGKRPS</sequence>
<evidence type="ECO:0000256" key="1">
    <source>
        <dbReference type="SAM" id="MobiDB-lite"/>
    </source>
</evidence>
<dbReference type="SUPFAM" id="SSF52540">
    <property type="entry name" value="P-loop containing nucleoside triphosphate hydrolases"/>
    <property type="match status" value="1"/>
</dbReference>
<organism evidence="2 3">
    <name type="scientific">Bradyrhizobium japonicum</name>
    <dbReference type="NCBI Taxonomy" id="375"/>
    <lineage>
        <taxon>Bacteria</taxon>
        <taxon>Pseudomonadati</taxon>
        <taxon>Pseudomonadota</taxon>
        <taxon>Alphaproteobacteria</taxon>
        <taxon>Hyphomicrobiales</taxon>
        <taxon>Nitrobacteraceae</taxon>
        <taxon>Bradyrhizobium</taxon>
    </lineage>
</organism>
<evidence type="ECO:0000313" key="3">
    <source>
        <dbReference type="Proteomes" id="UP000193335"/>
    </source>
</evidence>
<dbReference type="RefSeq" id="WP_085405446.1">
    <property type="nucleotide sequence ID" value="NZ_NAFL01000286.1"/>
</dbReference>
<dbReference type="AlphaFoldDB" id="A0A1Y2J963"/>
<reference evidence="2 3" key="1">
    <citation type="submission" date="2017-03" db="EMBL/GenBank/DDBJ databases">
        <title>Whole genome sequences of fourteen strains of Bradyrhizobium canariense and one strain of Bradyrhizobium japonicum isolated from Lupinus (Papilionoideae: Genisteae) species in Algeria.</title>
        <authorList>
            <person name="Crovadore J."/>
            <person name="Chekireb D."/>
            <person name="Brachmann A."/>
            <person name="Chablais R."/>
            <person name="Cochard B."/>
            <person name="Lefort F."/>
        </authorList>
    </citation>
    <scope>NUCLEOTIDE SEQUENCE [LARGE SCALE GENOMIC DNA]</scope>
    <source>
        <strain evidence="2 3">UBMA197</strain>
    </source>
</reference>
<proteinExistence type="predicted"/>
<protein>
    <submittedName>
        <fullName evidence="2">Uncharacterized protein</fullName>
    </submittedName>
</protein>
<accession>A0A1Y2J963</accession>
<comment type="caution">
    <text evidence="2">The sequence shown here is derived from an EMBL/GenBank/DDBJ whole genome shotgun (WGS) entry which is preliminary data.</text>
</comment>
<dbReference type="Proteomes" id="UP000193335">
    <property type="component" value="Unassembled WGS sequence"/>
</dbReference>
<feature type="region of interest" description="Disordered" evidence="1">
    <location>
        <begin position="1"/>
        <end position="35"/>
    </location>
</feature>
<dbReference type="InterPro" id="IPR027417">
    <property type="entry name" value="P-loop_NTPase"/>
</dbReference>
<dbReference type="Pfam" id="PF13481">
    <property type="entry name" value="AAA_25"/>
    <property type="match status" value="1"/>
</dbReference>
<evidence type="ECO:0000313" key="2">
    <source>
        <dbReference type="EMBL" id="OSJ22155.1"/>
    </source>
</evidence>
<gene>
    <name evidence="2" type="ORF">BSZ19_47075</name>
</gene>